<dbReference type="AlphaFoldDB" id="A0A1I1ICC4"/>
<organism evidence="2 3">
    <name type="scientific">Nocardioides terrae</name>
    <dbReference type="NCBI Taxonomy" id="574651"/>
    <lineage>
        <taxon>Bacteria</taxon>
        <taxon>Bacillati</taxon>
        <taxon>Actinomycetota</taxon>
        <taxon>Actinomycetes</taxon>
        <taxon>Propionibacteriales</taxon>
        <taxon>Nocardioidaceae</taxon>
        <taxon>Nocardioides</taxon>
    </lineage>
</organism>
<sequence length="259" mass="27971">MEATLEFIGTATTLLRLGGQTLLTDPDFRPRGKRAYLGNGLFSKRRTDPAKQPDALPPLDGVLLSHLHGDHFDPVARERLDRDLPILTTPAAGRKLGRWGFGMAHGMQTWETTTLADGLRVTSVPGEHAPSYARALLPPVMGTVVEASDGAGPPFRVYITGDTLFRPWLRDVTDRLGPLDAMVIHLGGTRALGLLVTMDGDQGADLVELVGPSVTVPVHYDDYTVFRSPLGDFLEACRSRGLAGRIRPVGRGETVSLTS</sequence>
<reference evidence="2 3" key="1">
    <citation type="submission" date="2016-10" db="EMBL/GenBank/DDBJ databases">
        <authorList>
            <person name="de Groot N.N."/>
        </authorList>
    </citation>
    <scope>NUCLEOTIDE SEQUENCE [LARGE SCALE GENOMIC DNA]</scope>
    <source>
        <strain evidence="2 3">CGMCC 1.7056</strain>
    </source>
</reference>
<evidence type="ECO:0000313" key="3">
    <source>
        <dbReference type="Proteomes" id="UP000198832"/>
    </source>
</evidence>
<dbReference type="InterPro" id="IPR050114">
    <property type="entry name" value="UPF0173_UPF0282_UlaG_hydrolase"/>
</dbReference>
<gene>
    <name evidence="2" type="ORF">SAMN04487968_105236</name>
</gene>
<dbReference type="Gene3D" id="3.60.15.10">
    <property type="entry name" value="Ribonuclease Z/Hydroxyacylglutathione hydrolase-like"/>
    <property type="match status" value="1"/>
</dbReference>
<evidence type="ECO:0000259" key="1">
    <source>
        <dbReference type="Pfam" id="PF12706"/>
    </source>
</evidence>
<keyword evidence="3" id="KW-1185">Reference proteome</keyword>
<dbReference type="SUPFAM" id="SSF56281">
    <property type="entry name" value="Metallo-hydrolase/oxidoreductase"/>
    <property type="match status" value="1"/>
</dbReference>
<evidence type="ECO:0000313" key="2">
    <source>
        <dbReference type="EMBL" id="SFC33937.1"/>
    </source>
</evidence>
<dbReference type="OrthoDB" id="3204284at2"/>
<dbReference type="PANTHER" id="PTHR43546">
    <property type="entry name" value="UPF0173 METAL-DEPENDENT HYDROLASE MJ1163-RELATED"/>
    <property type="match status" value="1"/>
</dbReference>
<dbReference type="EMBL" id="FOLB01000005">
    <property type="protein sequence ID" value="SFC33937.1"/>
    <property type="molecule type" value="Genomic_DNA"/>
</dbReference>
<name>A0A1I1ICC4_9ACTN</name>
<protein>
    <submittedName>
        <fullName evidence="2">L-ascorbate metabolism protein UlaG, beta-lactamase superfamily</fullName>
    </submittedName>
</protein>
<dbReference type="RefSeq" id="WP_091122735.1">
    <property type="nucleotide sequence ID" value="NZ_FOLB01000005.1"/>
</dbReference>
<dbReference type="Proteomes" id="UP000198832">
    <property type="component" value="Unassembled WGS sequence"/>
</dbReference>
<accession>A0A1I1ICC4</accession>
<dbReference type="InterPro" id="IPR036866">
    <property type="entry name" value="RibonucZ/Hydroxyglut_hydro"/>
</dbReference>
<dbReference type="InterPro" id="IPR001279">
    <property type="entry name" value="Metallo-B-lactamas"/>
</dbReference>
<dbReference type="PANTHER" id="PTHR43546:SF7">
    <property type="entry name" value="METALLO-BETA-LACTAMASE DOMAIN-CONTAINING PROTEIN"/>
    <property type="match status" value="1"/>
</dbReference>
<dbReference type="STRING" id="574651.SAMN04487968_105236"/>
<dbReference type="Pfam" id="PF12706">
    <property type="entry name" value="Lactamase_B_2"/>
    <property type="match status" value="1"/>
</dbReference>
<proteinExistence type="predicted"/>
<feature type="domain" description="Metallo-beta-lactamase" evidence="1">
    <location>
        <begin position="43"/>
        <end position="220"/>
    </location>
</feature>